<protein>
    <recommendedName>
        <fullName evidence="5">DUF4352 domain-containing protein</fullName>
    </recommendedName>
</protein>
<gene>
    <name evidence="3" type="ORF">E1298_35645</name>
</gene>
<dbReference type="EMBL" id="SMKU01000286">
    <property type="protein sequence ID" value="TDD71517.1"/>
    <property type="molecule type" value="Genomic_DNA"/>
</dbReference>
<organism evidence="3 4">
    <name type="scientific">Actinomadura rubrisoli</name>
    <dbReference type="NCBI Taxonomy" id="2530368"/>
    <lineage>
        <taxon>Bacteria</taxon>
        <taxon>Bacillati</taxon>
        <taxon>Actinomycetota</taxon>
        <taxon>Actinomycetes</taxon>
        <taxon>Streptosporangiales</taxon>
        <taxon>Thermomonosporaceae</taxon>
        <taxon>Actinomadura</taxon>
    </lineage>
</organism>
<proteinExistence type="predicted"/>
<keyword evidence="2" id="KW-0732">Signal</keyword>
<feature type="chain" id="PRO_5038383359" description="DUF4352 domain-containing protein" evidence="2">
    <location>
        <begin position="35"/>
        <end position="250"/>
    </location>
</feature>
<keyword evidence="4" id="KW-1185">Reference proteome</keyword>
<dbReference type="Proteomes" id="UP000294513">
    <property type="component" value="Unassembled WGS sequence"/>
</dbReference>
<dbReference type="RefSeq" id="WP_131901251.1">
    <property type="nucleotide sequence ID" value="NZ_SMKU01000286.1"/>
</dbReference>
<sequence>MSSFPRRPPPRMSRRRIGAVTLVPCLVLTGCAGSDDTARPSSTPTVKMPALTHTPSVPKGDTTIPPTQPLRLTNKMTRPGARLRFGQKAIVPIREHHPLPKSYTEGVLGIVVQRIRQTRASKIKGNFDSHGTAVLKRSIAYYAEIVITNESGNAMSLSVPRFEARRSGGEISTVIITGGELPGCSESPSPDSFDHKGARWVTCELAVSTPSEPLQEIHYMAPPYGVNAQHPSDRAPSFKQHYGRGEIVWH</sequence>
<evidence type="ECO:0000256" key="1">
    <source>
        <dbReference type="SAM" id="MobiDB-lite"/>
    </source>
</evidence>
<reference evidence="3 4" key="1">
    <citation type="submission" date="2019-03" db="EMBL/GenBank/DDBJ databases">
        <title>Draft genome sequences of novel Actinobacteria.</title>
        <authorList>
            <person name="Sahin N."/>
            <person name="Ay H."/>
            <person name="Saygin H."/>
        </authorList>
    </citation>
    <scope>NUCLEOTIDE SEQUENCE [LARGE SCALE GENOMIC DNA]</scope>
    <source>
        <strain evidence="3 4">H3C3</strain>
    </source>
</reference>
<evidence type="ECO:0000313" key="3">
    <source>
        <dbReference type="EMBL" id="TDD71517.1"/>
    </source>
</evidence>
<dbReference type="AlphaFoldDB" id="A0A4V2YSW4"/>
<comment type="caution">
    <text evidence="3">The sequence shown here is derived from an EMBL/GenBank/DDBJ whole genome shotgun (WGS) entry which is preliminary data.</text>
</comment>
<feature type="region of interest" description="Disordered" evidence="1">
    <location>
        <begin position="33"/>
        <end position="67"/>
    </location>
</feature>
<dbReference type="PROSITE" id="PS51257">
    <property type="entry name" value="PROKAR_LIPOPROTEIN"/>
    <property type="match status" value="1"/>
</dbReference>
<name>A0A4V2YSW4_9ACTN</name>
<evidence type="ECO:0008006" key="5">
    <source>
        <dbReference type="Google" id="ProtNLM"/>
    </source>
</evidence>
<evidence type="ECO:0000313" key="4">
    <source>
        <dbReference type="Proteomes" id="UP000294513"/>
    </source>
</evidence>
<accession>A0A4V2YSW4</accession>
<evidence type="ECO:0000256" key="2">
    <source>
        <dbReference type="SAM" id="SignalP"/>
    </source>
</evidence>
<feature type="signal peptide" evidence="2">
    <location>
        <begin position="1"/>
        <end position="34"/>
    </location>
</feature>
<dbReference type="OrthoDB" id="3624167at2"/>